<evidence type="ECO:0000256" key="1">
    <source>
        <dbReference type="SAM" id="SignalP"/>
    </source>
</evidence>
<dbReference type="PANTHER" id="PTHR11102:SF160">
    <property type="entry name" value="ERAD-ASSOCIATED E3 UBIQUITIN-PROTEIN LIGASE COMPONENT HRD3"/>
    <property type="match status" value="1"/>
</dbReference>
<dbReference type="InterPro" id="IPR011990">
    <property type="entry name" value="TPR-like_helical_dom_sf"/>
</dbReference>
<reference evidence="2 3" key="1">
    <citation type="submission" date="2014-09" db="EMBL/GenBank/DDBJ databases">
        <title>Vibrio maritimus JCM 19240. (C210) whole genome shotgun sequence.</title>
        <authorList>
            <person name="Sawabe T."/>
            <person name="Meirelles P."/>
            <person name="Nakanishi M."/>
            <person name="Sayaka M."/>
            <person name="Hattori M."/>
            <person name="Ohkuma M."/>
        </authorList>
    </citation>
    <scope>NUCLEOTIDE SEQUENCE [LARGE SCALE GENOMIC DNA]</scope>
    <source>
        <strain evidence="2 3">JCM 19240</strain>
    </source>
</reference>
<dbReference type="InterPro" id="IPR050767">
    <property type="entry name" value="Sel1_AlgK"/>
</dbReference>
<keyword evidence="3" id="KW-1185">Reference proteome</keyword>
<name>A0A090T1P4_9VIBR</name>
<dbReference type="Proteomes" id="UP000029224">
    <property type="component" value="Unassembled WGS sequence"/>
</dbReference>
<keyword evidence="1" id="KW-0732">Signal</keyword>
<feature type="signal peptide" evidence="1">
    <location>
        <begin position="1"/>
        <end position="26"/>
    </location>
</feature>
<dbReference type="OrthoDB" id="9792653at2"/>
<gene>
    <name evidence="2" type="ORF">JCM19240_833</name>
</gene>
<comment type="caution">
    <text evidence="2">The sequence shown here is derived from an EMBL/GenBank/DDBJ whole genome shotgun (WGS) entry which is preliminary data.</text>
</comment>
<organism evidence="2 3">
    <name type="scientific">Vibrio maritimus</name>
    <dbReference type="NCBI Taxonomy" id="990268"/>
    <lineage>
        <taxon>Bacteria</taxon>
        <taxon>Pseudomonadati</taxon>
        <taxon>Pseudomonadota</taxon>
        <taxon>Gammaproteobacteria</taxon>
        <taxon>Vibrionales</taxon>
        <taxon>Vibrionaceae</taxon>
        <taxon>Vibrio</taxon>
    </lineage>
</organism>
<sequence length="140" mass="15150">MDNVNRYAMLSVFALLVVGMTFFGHAQDDAQPIDVGLGATFQSGYQGDAEAQYQIGMHYLNGIDSGNAYLEQNSEQARDWLSLSAHNGYAEAQLQLGLLYASGTGGEKDPSTAVSWIGKAADQNHPQALDLLHWMSQSAH</sequence>
<dbReference type="AlphaFoldDB" id="A0A090T1P4"/>
<dbReference type="SMART" id="SM00671">
    <property type="entry name" value="SEL1"/>
    <property type="match status" value="2"/>
</dbReference>
<dbReference type="Gene3D" id="1.25.40.10">
    <property type="entry name" value="Tetratricopeptide repeat domain"/>
    <property type="match status" value="1"/>
</dbReference>
<evidence type="ECO:0000313" key="3">
    <source>
        <dbReference type="Proteomes" id="UP000029224"/>
    </source>
</evidence>
<reference evidence="2 3" key="2">
    <citation type="submission" date="2014-09" db="EMBL/GenBank/DDBJ databases">
        <authorList>
            <consortium name="NBRP consortium"/>
            <person name="Sawabe T."/>
            <person name="Meirelles P."/>
            <person name="Nakanishi M."/>
            <person name="Sayaka M."/>
            <person name="Hattori M."/>
            <person name="Ohkuma M."/>
        </authorList>
    </citation>
    <scope>NUCLEOTIDE SEQUENCE [LARGE SCALE GENOMIC DNA]</scope>
    <source>
        <strain evidence="2 3">JCM 19240</strain>
    </source>
</reference>
<feature type="chain" id="PRO_5001863759" description="Sel1 repeat family protein" evidence="1">
    <location>
        <begin position="27"/>
        <end position="140"/>
    </location>
</feature>
<protein>
    <recommendedName>
        <fullName evidence="4">Sel1 repeat family protein</fullName>
    </recommendedName>
</protein>
<dbReference type="SUPFAM" id="SSF81901">
    <property type="entry name" value="HCP-like"/>
    <property type="match status" value="1"/>
</dbReference>
<dbReference type="Pfam" id="PF08238">
    <property type="entry name" value="Sel1"/>
    <property type="match status" value="2"/>
</dbReference>
<accession>A0A090T1P4</accession>
<evidence type="ECO:0008006" key="4">
    <source>
        <dbReference type="Google" id="ProtNLM"/>
    </source>
</evidence>
<dbReference type="InterPro" id="IPR006597">
    <property type="entry name" value="Sel1-like"/>
</dbReference>
<dbReference type="EMBL" id="BBMT01000004">
    <property type="protein sequence ID" value="GAL33925.1"/>
    <property type="molecule type" value="Genomic_DNA"/>
</dbReference>
<dbReference type="PANTHER" id="PTHR11102">
    <property type="entry name" value="SEL-1-LIKE PROTEIN"/>
    <property type="match status" value="1"/>
</dbReference>
<proteinExistence type="predicted"/>
<evidence type="ECO:0000313" key="2">
    <source>
        <dbReference type="EMBL" id="GAL33925.1"/>
    </source>
</evidence>